<keyword evidence="2" id="KW-1185">Reference proteome</keyword>
<reference evidence="1 2" key="1">
    <citation type="journal article" date="2017" name="Curr. Biol.">
        <title>Genome architecture and evolution of a unichromosomal asexual nematode.</title>
        <authorList>
            <person name="Fradin H."/>
            <person name="Zegar C."/>
            <person name="Gutwein M."/>
            <person name="Lucas J."/>
            <person name="Kovtun M."/>
            <person name="Corcoran D."/>
            <person name="Baugh L.R."/>
            <person name="Kiontke K."/>
            <person name="Gunsalus K."/>
            <person name="Fitch D.H."/>
            <person name="Piano F."/>
        </authorList>
    </citation>
    <scope>NUCLEOTIDE SEQUENCE [LARGE SCALE GENOMIC DNA]</scope>
    <source>
        <strain evidence="1">PF1309</strain>
    </source>
</reference>
<dbReference type="STRING" id="2018661.A0A2A2LL43"/>
<evidence type="ECO:0000313" key="1">
    <source>
        <dbReference type="EMBL" id="PAV86943.1"/>
    </source>
</evidence>
<gene>
    <name evidence="1" type="ORF">WR25_25611</name>
</gene>
<evidence type="ECO:0000313" key="2">
    <source>
        <dbReference type="Proteomes" id="UP000218231"/>
    </source>
</evidence>
<evidence type="ECO:0008006" key="3">
    <source>
        <dbReference type="Google" id="ProtNLM"/>
    </source>
</evidence>
<protein>
    <recommendedName>
        <fullName evidence="3">39S ribosomal protein L30, mitochondrial</fullName>
    </recommendedName>
</protein>
<dbReference type="EMBL" id="LIAE01006616">
    <property type="protein sequence ID" value="PAV86943.1"/>
    <property type="molecule type" value="Genomic_DNA"/>
</dbReference>
<comment type="caution">
    <text evidence="1">The sequence shown here is derived from an EMBL/GenBank/DDBJ whole genome shotgun (WGS) entry which is preliminary data.</text>
</comment>
<proteinExistence type="predicted"/>
<sequence length="192" mass="22681">MAKVIRTRWVYRKDNRWWRYLPRHSGKPNDLESQGNLDDFAQEFKDELVDVKPSKLWLAWVYRETGSEKSKKQLEHIFGREYKLGKMEVLINSAAMNDKLWNVKHLIELRPVTFPNGEPSEGDIYNTTIHPDGRCEVMRGEKVESEEQLQLFDENIEWPKHKLSSKFNSASARLQDVFETNVYTPKNVKIVK</sequence>
<dbReference type="OrthoDB" id="205514at2759"/>
<dbReference type="Proteomes" id="UP000218231">
    <property type="component" value="Unassembled WGS sequence"/>
</dbReference>
<dbReference type="AlphaFoldDB" id="A0A2A2LL43"/>
<name>A0A2A2LL43_9BILA</name>
<organism evidence="1 2">
    <name type="scientific">Diploscapter pachys</name>
    <dbReference type="NCBI Taxonomy" id="2018661"/>
    <lineage>
        <taxon>Eukaryota</taxon>
        <taxon>Metazoa</taxon>
        <taxon>Ecdysozoa</taxon>
        <taxon>Nematoda</taxon>
        <taxon>Chromadorea</taxon>
        <taxon>Rhabditida</taxon>
        <taxon>Rhabditina</taxon>
        <taxon>Rhabditomorpha</taxon>
        <taxon>Rhabditoidea</taxon>
        <taxon>Rhabditidae</taxon>
        <taxon>Diploscapter</taxon>
    </lineage>
</organism>
<accession>A0A2A2LL43</accession>